<evidence type="ECO:0000256" key="3">
    <source>
        <dbReference type="ARBA" id="ARBA00023242"/>
    </source>
</evidence>
<dbReference type="GO" id="GO:0003700">
    <property type="term" value="F:DNA-binding transcription factor activity"/>
    <property type="evidence" value="ECO:0007669"/>
    <property type="project" value="InterPro"/>
</dbReference>
<reference evidence="6" key="2">
    <citation type="submission" date="2019-06" db="EMBL/GenBank/DDBJ databases">
        <title>Genomics analysis of Aphanomyces spp. identifies a new class of oomycete effector associated with host adaptation.</title>
        <authorList>
            <person name="Gaulin E."/>
        </authorList>
    </citation>
    <scope>NUCLEOTIDE SEQUENCE</scope>
    <source>
        <strain evidence="6">CBS 578.67</strain>
    </source>
</reference>
<name>A0A485KV57_9STRA</name>
<keyword evidence="8" id="KW-1185">Reference proteome</keyword>
<dbReference type="InterPro" id="IPR036390">
    <property type="entry name" value="WH_DNA-bd_sf"/>
</dbReference>
<accession>A0A485KV57</accession>
<dbReference type="OrthoDB" id="70209at2759"/>
<dbReference type="EMBL" id="VJMH01005337">
    <property type="protein sequence ID" value="KAF0697225.1"/>
    <property type="molecule type" value="Genomic_DNA"/>
</dbReference>
<evidence type="ECO:0000256" key="1">
    <source>
        <dbReference type="ARBA" id="ARBA00004123"/>
    </source>
</evidence>
<evidence type="ECO:0000259" key="5">
    <source>
        <dbReference type="SMART" id="SM00415"/>
    </source>
</evidence>
<keyword evidence="2" id="KW-0238">DNA-binding</keyword>
<dbReference type="PANTHER" id="PTHR10015">
    <property type="entry name" value="HEAT SHOCK TRANSCRIPTION FACTOR"/>
    <property type="match status" value="1"/>
</dbReference>
<dbReference type="PANTHER" id="PTHR10015:SF206">
    <property type="entry name" value="HSF-TYPE DNA-BINDING DOMAIN-CONTAINING PROTEIN"/>
    <property type="match status" value="1"/>
</dbReference>
<dbReference type="AlphaFoldDB" id="A0A485KV57"/>
<gene>
    <name evidence="7" type="primary">Aste57867_12053</name>
    <name evidence="6" type="ORF">As57867_012008</name>
    <name evidence="7" type="ORF">ASTE57867_12053</name>
</gene>
<dbReference type="SMART" id="SM00415">
    <property type="entry name" value="HSF"/>
    <property type="match status" value="1"/>
</dbReference>
<evidence type="ECO:0000256" key="2">
    <source>
        <dbReference type="ARBA" id="ARBA00023125"/>
    </source>
</evidence>
<evidence type="ECO:0000256" key="4">
    <source>
        <dbReference type="RuleBase" id="RU004020"/>
    </source>
</evidence>
<protein>
    <submittedName>
        <fullName evidence="7">Aste57867_12053 protein</fullName>
    </submittedName>
</protein>
<dbReference type="InterPro" id="IPR036388">
    <property type="entry name" value="WH-like_DNA-bd_sf"/>
</dbReference>
<dbReference type="InterPro" id="IPR000232">
    <property type="entry name" value="HSF_DNA-bd"/>
</dbReference>
<evidence type="ECO:0000313" key="7">
    <source>
        <dbReference type="EMBL" id="VFT88908.1"/>
    </source>
</evidence>
<dbReference type="Proteomes" id="UP000332933">
    <property type="component" value="Unassembled WGS sequence"/>
</dbReference>
<comment type="similarity">
    <text evidence="4">Belongs to the HSF family.</text>
</comment>
<evidence type="ECO:0000313" key="6">
    <source>
        <dbReference type="EMBL" id="KAF0697225.1"/>
    </source>
</evidence>
<evidence type="ECO:0000313" key="8">
    <source>
        <dbReference type="Proteomes" id="UP000332933"/>
    </source>
</evidence>
<keyword evidence="3" id="KW-0539">Nucleus</keyword>
<comment type="subcellular location">
    <subcellularLocation>
        <location evidence="1">Nucleus</location>
    </subcellularLocation>
</comment>
<proteinExistence type="inferred from homology"/>
<dbReference type="SUPFAM" id="SSF46785">
    <property type="entry name" value="Winged helix' DNA-binding domain"/>
    <property type="match status" value="1"/>
</dbReference>
<dbReference type="EMBL" id="CAADRA010005358">
    <property type="protein sequence ID" value="VFT88908.1"/>
    <property type="molecule type" value="Genomic_DNA"/>
</dbReference>
<feature type="domain" description="HSF-type DNA-binding" evidence="5">
    <location>
        <begin position="70"/>
        <end position="167"/>
    </location>
</feature>
<sequence>MTMLDSTFDLTDLDISALVQDGILDYSSAEDSLEGGDLSWTSYASSDDGSAAATTAVDPLSMTSTPSDDKTTKYLEKLYCMLEQCPPSIAAWTHDGASFTIYNSDALEKSIIPNFFKPIKFESFGRQLNSYGFKKTKTLVHHTTVFEFRHPRFVRGQSEQLRTIQRRRRRMQQLSAGDMADLSDMELRDTVGNLLRFVETLHTELVETKALVKALVDAQSKAM</sequence>
<organism evidence="7 8">
    <name type="scientific">Aphanomyces stellatus</name>
    <dbReference type="NCBI Taxonomy" id="120398"/>
    <lineage>
        <taxon>Eukaryota</taxon>
        <taxon>Sar</taxon>
        <taxon>Stramenopiles</taxon>
        <taxon>Oomycota</taxon>
        <taxon>Saprolegniomycetes</taxon>
        <taxon>Saprolegniales</taxon>
        <taxon>Verrucalvaceae</taxon>
        <taxon>Aphanomyces</taxon>
    </lineage>
</organism>
<dbReference type="GO" id="GO:0005634">
    <property type="term" value="C:nucleus"/>
    <property type="evidence" value="ECO:0007669"/>
    <property type="project" value="UniProtKB-SubCell"/>
</dbReference>
<dbReference type="Gene3D" id="1.10.10.10">
    <property type="entry name" value="Winged helix-like DNA-binding domain superfamily/Winged helix DNA-binding domain"/>
    <property type="match status" value="1"/>
</dbReference>
<dbReference type="Pfam" id="PF00447">
    <property type="entry name" value="HSF_DNA-bind"/>
    <property type="match status" value="1"/>
</dbReference>
<dbReference type="GO" id="GO:0043565">
    <property type="term" value="F:sequence-specific DNA binding"/>
    <property type="evidence" value="ECO:0007669"/>
    <property type="project" value="InterPro"/>
</dbReference>
<reference evidence="7 8" key="1">
    <citation type="submission" date="2019-03" db="EMBL/GenBank/DDBJ databases">
        <authorList>
            <person name="Gaulin E."/>
            <person name="Dumas B."/>
        </authorList>
    </citation>
    <scope>NUCLEOTIDE SEQUENCE [LARGE SCALE GENOMIC DNA]</scope>
    <source>
        <strain evidence="7">CBS 568.67</strain>
    </source>
</reference>